<evidence type="ECO:0000256" key="2">
    <source>
        <dbReference type="ARBA" id="ARBA00022692"/>
    </source>
</evidence>
<evidence type="ECO:0000313" key="11">
    <source>
        <dbReference type="Proteomes" id="UP000594263"/>
    </source>
</evidence>
<evidence type="ECO:0000313" key="10">
    <source>
        <dbReference type="EnsemblPlants" id="Kaladp0076s0037.1.v1.1"/>
    </source>
</evidence>
<feature type="transmembrane region" description="Helical" evidence="7">
    <location>
        <begin position="223"/>
        <end position="248"/>
    </location>
</feature>
<dbReference type="GO" id="GO:0016020">
    <property type="term" value="C:membrane"/>
    <property type="evidence" value="ECO:0007669"/>
    <property type="project" value="UniProtKB-SubCell"/>
</dbReference>
<keyword evidence="5 7" id="KW-0472">Membrane</keyword>
<dbReference type="PANTHER" id="PTHR46854">
    <property type="entry name" value="5'-ADENYLYLSULFATE REDUCTASE-LIKE 4-RELATED"/>
    <property type="match status" value="1"/>
</dbReference>
<dbReference type="AlphaFoldDB" id="A0A7N0UPU2"/>
<dbReference type="Gramene" id="Kaladp0076s0037.1.v1.1">
    <property type="protein sequence ID" value="Kaladp0076s0037.1.v1.1"/>
    <property type="gene ID" value="Kaladp0076s0037.v1.1"/>
</dbReference>
<evidence type="ECO:0000256" key="8">
    <source>
        <dbReference type="SAM" id="SignalP"/>
    </source>
</evidence>
<dbReference type="InterPro" id="IPR044606">
    <property type="entry name" value="APRL4/6"/>
</dbReference>
<reference evidence="10" key="1">
    <citation type="submission" date="2021-01" db="UniProtKB">
        <authorList>
            <consortium name="EnsemblPlants"/>
        </authorList>
    </citation>
    <scope>IDENTIFICATION</scope>
</reference>
<dbReference type="InterPro" id="IPR013766">
    <property type="entry name" value="Thioredoxin_domain"/>
</dbReference>
<evidence type="ECO:0000259" key="9">
    <source>
        <dbReference type="PROSITE" id="PS51352"/>
    </source>
</evidence>
<keyword evidence="6" id="KW-0325">Glycoprotein</keyword>
<dbReference type="InterPro" id="IPR036249">
    <property type="entry name" value="Thioredoxin-like_sf"/>
</dbReference>
<proteinExistence type="predicted"/>
<keyword evidence="3 8" id="KW-0732">Signal</keyword>
<dbReference type="SUPFAM" id="SSF52833">
    <property type="entry name" value="Thioredoxin-like"/>
    <property type="match status" value="1"/>
</dbReference>
<keyword evidence="11" id="KW-1185">Reference proteome</keyword>
<feature type="chain" id="PRO_5029639685" description="Thioredoxin domain-containing protein" evidence="8">
    <location>
        <begin position="25"/>
        <end position="319"/>
    </location>
</feature>
<dbReference type="CDD" id="cd02999">
    <property type="entry name" value="PDI_a_ERp44_like"/>
    <property type="match status" value="1"/>
</dbReference>
<name>A0A7N0UPU2_KALFE</name>
<keyword evidence="2 7" id="KW-0812">Transmembrane</keyword>
<feature type="signal peptide" evidence="8">
    <location>
        <begin position="1"/>
        <end position="24"/>
    </location>
</feature>
<dbReference type="PROSITE" id="PS51352">
    <property type="entry name" value="THIOREDOXIN_2"/>
    <property type="match status" value="1"/>
</dbReference>
<comment type="subcellular location">
    <subcellularLocation>
        <location evidence="1">Membrane</location>
        <topology evidence="1">Single-pass membrane protein</topology>
    </subcellularLocation>
</comment>
<evidence type="ECO:0000256" key="3">
    <source>
        <dbReference type="ARBA" id="ARBA00022729"/>
    </source>
</evidence>
<dbReference type="OMA" id="NTDPENC"/>
<dbReference type="Proteomes" id="UP000594263">
    <property type="component" value="Unplaced"/>
</dbReference>
<accession>A0A7N0UPU2</accession>
<protein>
    <recommendedName>
        <fullName evidence="9">Thioredoxin domain-containing protein</fullName>
    </recommendedName>
</protein>
<organism evidence="10 11">
    <name type="scientific">Kalanchoe fedtschenkoi</name>
    <name type="common">Lavender scallops</name>
    <name type="synonym">South American air plant</name>
    <dbReference type="NCBI Taxonomy" id="63787"/>
    <lineage>
        <taxon>Eukaryota</taxon>
        <taxon>Viridiplantae</taxon>
        <taxon>Streptophyta</taxon>
        <taxon>Embryophyta</taxon>
        <taxon>Tracheophyta</taxon>
        <taxon>Spermatophyta</taxon>
        <taxon>Magnoliopsida</taxon>
        <taxon>eudicotyledons</taxon>
        <taxon>Gunneridae</taxon>
        <taxon>Pentapetalae</taxon>
        <taxon>Saxifragales</taxon>
        <taxon>Crassulaceae</taxon>
        <taxon>Kalanchoe</taxon>
    </lineage>
</organism>
<evidence type="ECO:0000256" key="4">
    <source>
        <dbReference type="ARBA" id="ARBA00022989"/>
    </source>
</evidence>
<dbReference type="PANTHER" id="PTHR46854:SF1">
    <property type="entry name" value="5'-ADENYLYLSULFATE REDUCTASE-LIKE 4-RELATED"/>
    <property type="match status" value="1"/>
</dbReference>
<evidence type="ECO:0000256" key="7">
    <source>
        <dbReference type="SAM" id="Phobius"/>
    </source>
</evidence>
<sequence>MRFWRDAGVGIGVSLLLLIGGALCDEPSVAVARVSEVCPVRSAARSFLGAGERWCDLNGSELDDVVGVIEGDEASLLSVINMVQNNNHDYVALLFYASWCPFSIRSRPIFSILSALYPTIPHFAIEESSIRPSILSKYGVHGFPTLFLINSTMRARYRGSRTLQSLIAFYGDVTDMKPVTLNITAGVAVGSHSDLKSHGSTEPENCPFSSKARSPVNLLQQEAYLALAITFLIMRLVYLAFPSLNALAHRIRAKYARSMRLATLWEHPQTCMNGALHLISSLKDPFKKRNLQALNAQAWASKSLASVSIRDTSTSVAPR</sequence>
<dbReference type="Gene3D" id="3.40.30.10">
    <property type="entry name" value="Glutaredoxin"/>
    <property type="match status" value="1"/>
</dbReference>
<evidence type="ECO:0000256" key="1">
    <source>
        <dbReference type="ARBA" id="ARBA00004167"/>
    </source>
</evidence>
<feature type="domain" description="Thioredoxin" evidence="9">
    <location>
        <begin position="68"/>
        <end position="175"/>
    </location>
</feature>
<dbReference type="EnsemblPlants" id="Kaladp0076s0037.1.v1.1">
    <property type="protein sequence ID" value="Kaladp0076s0037.1.v1.1"/>
    <property type="gene ID" value="Kaladp0076s0037.v1.1"/>
</dbReference>
<evidence type="ECO:0000256" key="6">
    <source>
        <dbReference type="ARBA" id="ARBA00023180"/>
    </source>
</evidence>
<evidence type="ECO:0000256" key="5">
    <source>
        <dbReference type="ARBA" id="ARBA00023136"/>
    </source>
</evidence>
<dbReference type="Pfam" id="PF00085">
    <property type="entry name" value="Thioredoxin"/>
    <property type="match status" value="1"/>
</dbReference>
<keyword evidence="4 7" id="KW-1133">Transmembrane helix</keyword>